<evidence type="ECO:0000256" key="2">
    <source>
        <dbReference type="ARBA" id="ARBA00023125"/>
    </source>
</evidence>
<keyword evidence="2" id="KW-0238">DNA-binding</keyword>
<dbReference type="InterPro" id="IPR009057">
    <property type="entry name" value="Homeodomain-like_sf"/>
</dbReference>
<dbReference type="RefSeq" id="WP_004624368.1">
    <property type="nucleotide sequence ID" value="NZ_AORV01000022.1"/>
</dbReference>
<dbReference type="PANTHER" id="PTHR43280">
    <property type="entry name" value="ARAC-FAMILY TRANSCRIPTIONAL REGULATOR"/>
    <property type="match status" value="1"/>
</dbReference>
<sequence>MNIRSFTSEDDNFSISSSRVKGYFSMPSRHFHDKYEIYYLRAGERYYFVKDKVFHIKKGHLVLIKEGELHKTTDAEKPDHERLLIYFRKPFIETANKSTDRILNLLKGKSYCVMELSLKERQEVERIFYEMFQETEAQEECFEICLQGLLMKLLVYIGRYIRQTDANVFLSSSPRHEKVSGIVKYINEHYSEELSIPGIARLFFISPYYLSRIFKETTGFTLLEYINTVRIRAAQELLLNKKFKVIEIAEKSGFGSVSQFNRVFRQIAGYSPLSYRKGSVK</sequence>
<dbReference type="STRING" id="1195236.CTER_0965"/>
<accession>S0FWU5</accession>
<evidence type="ECO:0000256" key="1">
    <source>
        <dbReference type="ARBA" id="ARBA00023015"/>
    </source>
</evidence>
<gene>
    <name evidence="5" type="ORF">CTER_0965</name>
</gene>
<name>S0FWU5_RUMCE</name>
<dbReference type="SUPFAM" id="SSF46689">
    <property type="entry name" value="Homeodomain-like"/>
    <property type="match status" value="2"/>
</dbReference>
<dbReference type="SMART" id="SM00342">
    <property type="entry name" value="HTH_ARAC"/>
    <property type="match status" value="1"/>
</dbReference>
<keyword evidence="1" id="KW-0805">Transcription regulation</keyword>
<keyword evidence="3" id="KW-0804">Transcription</keyword>
<dbReference type="Gene3D" id="1.10.10.60">
    <property type="entry name" value="Homeodomain-like"/>
    <property type="match status" value="2"/>
</dbReference>
<dbReference type="Pfam" id="PF12833">
    <property type="entry name" value="HTH_18"/>
    <property type="match status" value="1"/>
</dbReference>
<dbReference type="PATRIC" id="fig|1195236.3.peg.1256"/>
<organism evidence="5 6">
    <name type="scientific">Ruminiclostridium cellobioparum subsp. termitidis CT1112</name>
    <dbReference type="NCBI Taxonomy" id="1195236"/>
    <lineage>
        <taxon>Bacteria</taxon>
        <taxon>Bacillati</taxon>
        <taxon>Bacillota</taxon>
        <taxon>Clostridia</taxon>
        <taxon>Eubacteriales</taxon>
        <taxon>Oscillospiraceae</taxon>
        <taxon>Ruminiclostridium</taxon>
    </lineage>
</organism>
<keyword evidence="6" id="KW-1185">Reference proteome</keyword>
<dbReference type="InterPro" id="IPR037923">
    <property type="entry name" value="HTH-like"/>
</dbReference>
<evidence type="ECO:0000313" key="6">
    <source>
        <dbReference type="Proteomes" id="UP000014155"/>
    </source>
</evidence>
<reference evidence="5 6" key="1">
    <citation type="journal article" date="2013" name="Genome Announc.">
        <title>Draft Genome Sequence of the Cellulolytic, Mesophilic, Anaerobic Bacterium Clostridium termitidis Strain CT1112 (DSM 5398).</title>
        <authorList>
            <person name="Lal S."/>
            <person name="Ramachandran U."/>
            <person name="Zhang X."/>
            <person name="Munir R."/>
            <person name="Sparling R."/>
            <person name="Levin D.B."/>
        </authorList>
    </citation>
    <scope>NUCLEOTIDE SEQUENCE [LARGE SCALE GENOMIC DNA]</scope>
    <source>
        <strain evidence="5 6">CT1112</strain>
    </source>
</reference>
<dbReference type="InterPro" id="IPR014710">
    <property type="entry name" value="RmlC-like_jellyroll"/>
</dbReference>
<dbReference type="GO" id="GO:0003700">
    <property type="term" value="F:DNA-binding transcription factor activity"/>
    <property type="evidence" value="ECO:0007669"/>
    <property type="project" value="InterPro"/>
</dbReference>
<dbReference type="InterPro" id="IPR018060">
    <property type="entry name" value="HTH_AraC"/>
</dbReference>
<dbReference type="Gene3D" id="2.60.120.10">
    <property type="entry name" value="Jelly Rolls"/>
    <property type="match status" value="1"/>
</dbReference>
<dbReference type="Proteomes" id="UP000014155">
    <property type="component" value="Unassembled WGS sequence"/>
</dbReference>
<evidence type="ECO:0000256" key="3">
    <source>
        <dbReference type="ARBA" id="ARBA00023163"/>
    </source>
</evidence>
<proteinExistence type="predicted"/>
<comment type="caution">
    <text evidence="5">The sequence shown here is derived from an EMBL/GenBank/DDBJ whole genome shotgun (WGS) entry which is preliminary data.</text>
</comment>
<dbReference type="EMBL" id="AORV01000022">
    <property type="protein sequence ID" value="EMS73038.1"/>
    <property type="molecule type" value="Genomic_DNA"/>
</dbReference>
<dbReference type="PROSITE" id="PS01124">
    <property type="entry name" value="HTH_ARAC_FAMILY_2"/>
    <property type="match status" value="1"/>
</dbReference>
<feature type="domain" description="HTH araC/xylS-type" evidence="4">
    <location>
        <begin position="180"/>
        <end position="278"/>
    </location>
</feature>
<protein>
    <submittedName>
        <fullName evidence="5">Two component transcriptional regulator, AraC family protein</fullName>
    </submittedName>
</protein>
<dbReference type="InterPro" id="IPR003313">
    <property type="entry name" value="AraC-bd"/>
</dbReference>
<dbReference type="eggNOG" id="COG2169">
    <property type="taxonomic scope" value="Bacteria"/>
</dbReference>
<evidence type="ECO:0000259" key="4">
    <source>
        <dbReference type="PROSITE" id="PS01124"/>
    </source>
</evidence>
<dbReference type="AlphaFoldDB" id="S0FWU5"/>
<dbReference type="Pfam" id="PF02311">
    <property type="entry name" value="AraC_binding"/>
    <property type="match status" value="1"/>
</dbReference>
<dbReference type="PANTHER" id="PTHR43280:SF2">
    <property type="entry name" value="HTH-TYPE TRANSCRIPTIONAL REGULATOR EXSA"/>
    <property type="match status" value="1"/>
</dbReference>
<dbReference type="InterPro" id="IPR018062">
    <property type="entry name" value="HTH_AraC-typ_CS"/>
</dbReference>
<dbReference type="PROSITE" id="PS00041">
    <property type="entry name" value="HTH_ARAC_FAMILY_1"/>
    <property type="match status" value="1"/>
</dbReference>
<evidence type="ECO:0000313" key="5">
    <source>
        <dbReference type="EMBL" id="EMS73038.1"/>
    </source>
</evidence>
<dbReference type="PRINTS" id="PR00032">
    <property type="entry name" value="HTHARAC"/>
</dbReference>
<dbReference type="GO" id="GO:0043565">
    <property type="term" value="F:sequence-specific DNA binding"/>
    <property type="evidence" value="ECO:0007669"/>
    <property type="project" value="InterPro"/>
</dbReference>
<dbReference type="SUPFAM" id="SSF51215">
    <property type="entry name" value="Regulatory protein AraC"/>
    <property type="match status" value="1"/>
</dbReference>
<dbReference type="InterPro" id="IPR020449">
    <property type="entry name" value="Tscrpt_reg_AraC-type_HTH"/>
</dbReference>